<feature type="domain" description="Ubiquitin-like protease family profile" evidence="8">
    <location>
        <begin position="422"/>
        <end position="617"/>
    </location>
</feature>
<dbReference type="Gene3D" id="1.10.418.20">
    <property type="match status" value="1"/>
</dbReference>
<dbReference type="AlphaFoldDB" id="A0AAN9ME75"/>
<comment type="similarity">
    <text evidence="1">Belongs to the peptidase C48 family.</text>
</comment>
<name>A0AAN9ME75_CANGL</name>
<feature type="region of interest" description="Disordered" evidence="7">
    <location>
        <begin position="186"/>
        <end position="239"/>
    </location>
</feature>
<proteinExistence type="inferred from homology"/>
<dbReference type="InterPro" id="IPR003653">
    <property type="entry name" value="Peptidase_C48_C"/>
</dbReference>
<evidence type="ECO:0000256" key="6">
    <source>
        <dbReference type="ARBA" id="ARBA00057729"/>
    </source>
</evidence>
<evidence type="ECO:0000256" key="3">
    <source>
        <dbReference type="ARBA" id="ARBA00022786"/>
    </source>
</evidence>
<sequence>MTGSIFGNGTSFGLTHLALLYDGDDIDSLRMSSFLFALVMDLVGHASTHPNPKSTFTACINFALSARSLQKPSSETMNKSPGGDLQVFDLKEEDEIASEKQDSLALDSQVNKVGVKSVASIPCADADLAGGIFNLEKGGSDPSCHTVKAIYDSKEKNLELEAAKQSNSISHENHHHCKIDIHNYNEPEKMDTSGEASSSETSQIDPSGSSYSNESVDVNSEPDECMNESAPTSPASDIAENVSLNGRGLYGTDNSDMDDANMEIVLHPDYILYQDNYYMGPKLTFLPCCVKFNISTACTKQEAFDLEWAVDDLIDIKCQLFQRSGMVIIKLRVISSNTSQSNHVTDASGIEELEIAVVDSNWSLRHKQITSLNMKYLAIWNVVLHKDIEGNETDSCGSRCYFPNFEEPFDEVVYPKGDPDAVSLSKRDVDLLQPDTFINDTIIDFYIQYLKNQIQEEEKPRFHFFNSFFFRKLADMDKNPSSASDGKAAFLRVRKWTRKVNLFAKDYIFIPVNFSLHWSLIVICHPGEVVNFNDKELDKTLKVPCILHMDSIKGSHAGLKNLVQSYLWEEWKERHKDTLEDDLSSRFLNMRFLPLALPQQENSYDCGLFLLHYLELFLAEAPLNFNPFKLTKFSNFLNVDWFLPAEAYLKRTLIQRLIFELVENHGSHDISSSDCSDDDECLENNDNRTGIEVPEVNTEPATSHAGQGIEITLLSGSSSMDPQSFNNSGLVLKELFEPGATAGTMLGPCQSFDQRSSDYRFNGSVFSMEEETDLGEQFMYLATDPNFQQVAGITPQTCSLPYLPRDCGDETCHRPQISLQAEPDVVESSLDASGGASDDSEDVRVTDNCPVGNEPGSSNEVEGEKTYSTLENPENFIDISTSVVGIAQDSITKCNGNKNGDFHSPAQETLAIPLQHVSDAVDDEAACDDGLMIDGVTPDICEEQAPKRRRVMPFQCKSEGIVTESTL</sequence>
<protein>
    <recommendedName>
        <fullName evidence="8">Ubiquitin-like protease family profile domain-containing protein</fullName>
    </recommendedName>
</protein>
<dbReference type="SUPFAM" id="SSF54001">
    <property type="entry name" value="Cysteine proteinases"/>
    <property type="match status" value="1"/>
</dbReference>
<dbReference type="GO" id="GO:0008234">
    <property type="term" value="F:cysteine-type peptidase activity"/>
    <property type="evidence" value="ECO:0007669"/>
    <property type="project" value="UniProtKB-KW"/>
</dbReference>
<keyword evidence="4" id="KW-0378">Hydrolase</keyword>
<gene>
    <name evidence="9" type="ORF">VNO77_10531</name>
</gene>
<evidence type="ECO:0000256" key="2">
    <source>
        <dbReference type="ARBA" id="ARBA00022670"/>
    </source>
</evidence>
<evidence type="ECO:0000259" key="8">
    <source>
        <dbReference type="PROSITE" id="PS50600"/>
    </source>
</evidence>
<evidence type="ECO:0000256" key="5">
    <source>
        <dbReference type="ARBA" id="ARBA00022807"/>
    </source>
</evidence>
<feature type="compositionally biased region" description="Polar residues" evidence="7">
    <location>
        <begin position="194"/>
        <end position="218"/>
    </location>
</feature>
<dbReference type="FunFam" id="3.30.310.130:FF:000006">
    <property type="entry name" value="Probable ubiquitin-like-specific protease 2B"/>
    <property type="match status" value="1"/>
</dbReference>
<keyword evidence="3" id="KW-0833">Ubl conjugation pathway</keyword>
<feature type="compositionally biased region" description="Polar residues" evidence="7">
    <location>
        <begin position="855"/>
        <end position="864"/>
    </location>
</feature>
<evidence type="ECO:0000256" key="7">
    <source>
        <dbReference type="SAM" id="MobiDB-lite"/>
    </source>
</evidence>
<evidence type="ECO:0000256" key="4">
    <source>
        <dbReference type="ARBA" id="ARBA00022801"/>
    </source>
</evidence>
<evidence type="ECO:0000256" key="1">
    <source>
        <dbReference type="ARBA" id="ARBA00005234"/>
    </source>
</evidence>
<keyword evidence="10" id="KW-1185">Reference proteome</keyword>
<reference evidence="9 10" key="1">
    <citation type="submission" date="2024-01" db="EMBL/GenBank/DDBJ databases">
        <title>The genomes of 5 underutilized Papilionoideae crops provide insights into root nodulation and disease resistanc.</title>
        <authorList>
            <person name="Jiang F."/>
        </authorList>
    </citation>
    <scope>NUCLEOTIDE SEQUENCE [LARGE SCALE GENOMIC DNA]</scope>
    <source>
        <strain evidence="9">LVBAO_FW01</strain>
        <tissue evidence="9">Leaves</tissue>
    </source>
</reference>
<comment type="function">
    <text evidence="6">Protease that catalyzes two essential functions in the SUMO pathway: processing of full-length SUMOs to their mature forms and deconjugation of SUMO from targeted proteins.</text>
</comment>
<dbReference type="PROSITE" id="PS50600">
    <property type="entry name" value="ULP_PROTEASE"/>
    <property type="match status" value="1"/>
</dbReference>
<dbReference type="Pfam" id="PF02902">
    <property type="entry name" value="Peptidase_C48"/>
    <property type="match status" value="1"/>
</dbReference>
<comment type="caution">
    <text evidence="9">The sequence shown here is derived from an EMBL/GenBank/DDBJ whole genome shotgun (WGS) entry which is preliminary data.</text>
</comment>
<feature type="region of interest" description="Disordered" evidence="7">
    <location>
        <begin position="821"/>
        <end position="864"/>
    </location>
</feature>
<evidence type="ECO:0000313" key="10">
    <source>
        <dbReference type="Proteomes" id="UP001367508"/>
    </source>
</evidence>
<dbReference type="GO" id="GO:0006508">
    <property type="term" value="P:proteolysis"/>
    <property type="evidence" value="ECO:0007669"/>
    <property type="project" value="UniProtKB-KW"/>
</dbReference>
<evidence type="ECO:0000313" key="9">
    <source>
        <dbReference type="EMBL" id="KAK7351234.1"/>
    </source>
</evidence>
<dbReference type="Gene3D" id="3.30.310.130">
    <property type="entry name" value="Ubiquitin-related"/>
    <property type="match status" value="1"/>
</dbReference>
<dbReference type="Proteomes" id="UP001367508">
    <property type="component" value="Unassembled WGS sequence"/>
</dbReference>
<dbReference type="PANTHER" id="PTHR47764">
    <property type="entry name" value="UBIQUITIN-LIKE-SPECIFIC PROTEASE 2B-RELATED"/>
    <property type="match status" value="1"/>
</dbReference>
<dbReference type="InterPro" id="IPR038765">
    <property type="entry name" value="Papain-like_cys_pep_sf"/>
</dbReference>
<organism evidence="9 10">
    <name type="scientific">Canavalia gladiata</name>
    <name type="common">Sword bean</name>
    <name type="synonym">Dolichos gladiatus</name>
    <dbReference type="NCBI Taxonomy" id="3824"/>
    <lineage>
        <taxon>Eukaryota</taxon>
        <taxon>Viridiplantae</taxon>
        <taxon>Streptophyta</taxon>
        <taxon>Embryophyta</taxon>
        <taxon>Tracheophyta</taxon>
        <taxon>Spermatophyta</taxon>
        <taxon>Magnoliopsida</taxon>
        <taxon>eudicotyledons</taxon>
        <taxon>Gunneridae</taxon>
        <taxon>Pentapetalae</taxon>
        <taxon>rosids</taxon>
        <taxon>fabids</taxon>
        <taxon>Fabales</taxon>
        <taxon>Fabaceae</taxon>
        <taxon>Papilionoideae</taxon>
        <taxon>50 kb inversion clade</taxon>
        <taxon>NPAAA clade</taxon>
        <taxon>indigoferoid/millettioid clade</taxon>
        <taxon>Phaseoleae</taxon>
        <taxon>Canavalia</taxon>
    </lineage>
</organism>
<dbReference type="InterPro" id="IPR057375">
    <property type="entry name" value="ULP2A/B_PH"/>
</dbReference>
<accession>A0AAN9ME75</accession>
<keyword evidence="2" id="KW-0645">Protease</keyword>
<dbReference type="EMBL" id="JAYMYQ010000002">
    <property type="protein sequence ID" value="KAK7351234.1"/>
    <property type="molecule type" value="Genomic_DNA"/>
</dbReference>
<feature type="compositionally biased region" description="Low complexity" evidence="7">
    <location>
        <begin position="827"/>
        <end position="837"/>
    </location>
</feature>
<dbReference type="Pfam" id="PF25352">
    <property type="entry name" value="PH_ULP"/>
    <property type="match status" value="1"/>
</dbReference>
<dbReference type="PANTHER" id="PTHR47764:SF2">
    <property type="entry name" value="UBIQUITIN-LIKE PROTEASE FAMILY PROFILE DOMAIN-CONTAINING PROTEIN"/>
    <property type="match status" value="1"/>
</dbReference>
<keyword evidence="5" id="KW-0788">Thiol protease</keyword>